<reference evidence="2 3" key="1">
    <citation type="submission" date="2018-06" db="EMBL/GenBank/DDBJ databases">
        <title>Genomic Encyclopedia of Type Strains, Phase III (KMG-III): the genomes of soil and plant-associated and newly described type strains.</title>
        <authorList>
            <person name="Whitman W."/>
        </authorList>
    </citation>
    <scope>NUCLEOTIDE SEQUENCE [LARGE SCALE GENOMIC DNA]</scope>
    <source>
        <strain evidence="2 3">CECT 7646</strain>
    </source>
</reference>
<feature type="compositionally biased region" description="Basic and acidic residues" evidence="1">
    <location>
        <begin position="91"/>
        <end position="103"/>
    </location>
</feature>
<dbReference type="AlphaFoldDB" id="A0A318SGL1"/>
<feature type="region of interest" description="Disordered" evidence="1">
    <location>
        <begin position="1"/>
        <end position="112"/>
    </location>
</feature>
<dbReference type="OrthoDB" id="9848478at2"/>
<keyword evidence="3" id="KW-1185">Reference proteome</keyword>
<sequence>MNHSVPSLGANRPVRGAGDSRFGGRLPQQQQQQVSPARRRQQQQGSTDFQPVSWDDDGQPAHRPAPAQKTDKPATSKDGGHGGTPVGRLKNRTDTPGETKSYIDEASMNVDA</sequence>
<gene>
    <name evidence="2" type="ORF">DFQ15_11166</name>
</gene>
<proteinExistence type="predicted"/>
<evidence type="ECO:0000313" key="3">
    <source>
        <dbReference type="Proteomes" id="UP000247540"/>
    </source>
</evidence>
<evidence type="ECO:0000256" key="1">
    <source>
        <dbReference type="SAM" id="MobiDB-lite"/>
    </source>
</evidence>
<name>A0A318SGL1_9BURK</name>
<comment type="caution">
    <text evidence="2">The sequence shown here is derived from an EMBL/GenBank/DDBJ whole genome shotgun (WGS) entry which is preliminary data.</text>
</comment>
<dbReference type="EMBL" id="QJTC01000011">
    <property type="protein sequence ID" value="PYE77922.1"/>
    <property type="molecule type" value="Genomic_DNA"/>
</dbReference>
<evidence type="ECO:0000313" key="2">
    <source>
        <dbReference type="EMBL" id="PYE77922.1"/>
    </source>
</evidence>
<dbReference type="RefSeq" id="WP_110465652.1">
    <property type="nucleotide sequence ID" value="NZ_JAMOFZ010000011.1"/>
</dbReference>
<organism evidence="2 3">
    <name type="scientific">Xylophilus ampelinus</name>
    <dbReference type="NCBI Taxonomy" id="54067"/>
    <lineage>
        <taxon>Bacteria</taxon>
        <taxon>Pseudomonadati</taxon>
        <taxon>Pseudomonadota</taxon>
        <taxon>Betaproteobacteria</taxon>
        <taxon>Burkholderiales</taxon>
        <taxon>Xylophilus</taxon>
    </lineage>
</organism>
<feature type="compositionally biased region" description="Basic and acidic residues" evidence="1">
    <location>
        <begin position="69"/>
        <end position="80"/>
    </location>
</feature>
<protein>
    <submittedName>
        <fullName evidence="2">Uncharacterized protein</fullName>
    </submittedName>
</protein>
<accession>A0A318SGL1</accession>
<dbReference type="Proteomes" id="UP000247540">
    <property type="component" value="Unassembled WGS sequence"/>
</dbReference>